<dbReference type="GeneID" id="61925614"/>
<dbReference type="InterPro" id="IPR050807">
    <property type="entry name" value="TransReg_Diox_bact_type"/>
</dbReference>
<dbReference type="PANTHER" id="PTHR46797:SF1">
    <property type="entry name" value="METHYLPHOSPHONATE SYNTHASE"/>
    <property type="match status" value="1"/>
</dbReference>
<dbReference type="Pfam" id="PF01381">
    <property type="entry name" value="HTH_3"/>
    <property type="match status" value="1"/>
</dbReference>
<evidence type="ECO:0000256" key="1">
    <source>
        <dbReference type="ARBA" id="ARBA00023125"/>
    </source>
</evidence>
<dbReference type="SUPFAM" id="SSF47413">
    <property type="entry name" value="lambda repressor-like DNA-binding domains"/>
    <property type="match status" value="1"/>
</dbReference>
<dbReference type="EMBL" id="CP048838">
    <property type="protein sequence ID" value="QJA02498.1"/>
    <property type="molecule type" value="Genomic_DNA"/>
</dbReference>
<dbReference type="Proteomes" id="UP000503330">
    <property type="component" value="Chromosome"/>
</dbReference>
<evidence type="ECO:0000259" key="2">
    <source>
        <dbReference type="PROSITE" id="PS50943"/>
    </source>
</evidence>
<reference evidence="3 4" key="1">
    <citation type="submission" date="2020-02" db="EMBL/GenBank/DDBJ databases">
        <authorList>
            <person name="Kociolek L.K."/>
            <person name="Ozer E.A."/>
        </authorList>
    </citation>
    <scope>NUCLEOTIDE SEQUENCE [LARGE SCALE GENOMIC DNA]</scope>
    <source>
        <strain evidence="3 4">ATCC 14501</strain>
    </source>
</reference>
<dbReference type="AlphaFoldDB" id="A0AAP9ME41"/>
<dbReference type="GO" id="GO:0003677">
    <property type="term" value="F:DNA binding"/>
    <property type="evidence" value="ECO:0007669"/>
    <property type="project" value="UniProtKB-KW"/>
</dbReference>
<accession>A0AAP9ME41</accession>
<dbReference type="InterPro" id="IPR010982">
    <property type="entry name" value="Lambda_DNA-bd_dom_sf"/>
</dbReference>
<dbReference type="Gene3D" id="1.10.260.40">
    <property type="entry name" value="lambda repressor-like DNA-binding domains"/>
    <property type="match status" value="1"/>
</dbReference>
<keyword evidence="1" id="KW-0238">DNA-binding</keyword>
<evidence type="ECO:0000313" key="3">
    <source>
        <dbReference type="EMBL" id="QJA02498.1"/>
    </source>
</evidence>
<organism evidence="3 4">
    <name type="scientific">Clostridium innocuum</name>
    <dbReference type="NCBI Taxonomy" id="1522"/>
    <lineage>
        <taxon>Bacteria</taxon>
        <taxon>Bacillati</taxon>
        <taxon>Bacillota</taxon>
        <taxon>Clostridia</taxon>
        <taxon>Eubacteriales</taxon>
        <taxon>Clostridiaceae</taxon>
        <taxon>Clostridium</taxon>
    </lineage>
</organism>
<dbReference type="RefSeq" id="WP_142692120.1">
    <property type="nucleotide sequence ID" value="NZ_BAAACC010000016.1"/>
</dbReference>
<sequence>MYEMNDEERKSLGNKIKQLRKQKGLSQQQLADMIGYKVGTISKYEQGYRTPPFSIFFQLAKALDCQVSEFTDLSISEINEKSIQEDALDYFAKWLMYSHLGGNEITYLDGNEEKNGLLVNVDGRTYDIYEQNEEIQSILLENFKTLVKTIGTKL</sequence>
<gene>
    <name evidence="3" type="ORF">G4D54_08715</name>
</gene>
<dbReference type="SMART" id="SM00530">
    <property type="entry name" value="HTH_XRE"/>
    <property type="match status" value="1"/>
</dbReference>
<dbReference type="GO" id="GO:0003700">
    <property type="term" value="F:DNA-binding transcription factor activity"/>
    <property type="evidence" value="ECO:0007669"/>
    <property type="project" value="TreeGrafter"/>
</dbReference>
<proteinExistence type="predicted"/>
<dbReference type="PROSITE" id="PS50943">
    <property type="entry name" value="HTH_CROC1"/>
    <property type="match status" value="1"/>
</dbReference>
<dbReference type="PANTHER" id="PTHR46797">
    <property type="entry name" value="HTH-TYPE TRANSCRIPTIONAL REGULATOR"/>
    <property type="match status" value="1"/>
</dbReference>
<dbReference type="InterPro" id="IPR001387">
    <property type="entry name" value="Cro/C1-type_HTH"/>
</dbReference>
<name>A0AAP9ME41_CLOIN</name>
<protein>
    <submittedName>
        <fullName evidence="3">Helix-turn-helix transcriptional regulator</fullName>
    </submittedName>
</protein>
<dbReference type="CDD" id="cd00093">
    <property type="entry name" value="HTH_XRE"/>
    <property type="match status" value="1"/>
</dbReference>
<dbReference type="GO" id="GO:0005829">
    <property type="term" value="C:cytosol"/>
    <property type="evidence" value="ECO:0007669"/>
    <property type="project" value="TreeGrafter"/>
</dbReference>
<evidence type="ECO:0000313" key="4">
    <source>
        <dbReference type="Proteomes" id="UP000503330"/>
    </source>
</evidence>
<feature type="domain" description="HTH cro/C1-type" evidence="2">
    <location>
        <begin position="16"/>
        <end position="70"/>
    </location>
</feature>